<dbReference type="Pfam" id="PF00250">
    <property type="entry name" value="Forkhead"/>
    <property type="match status" value="1"/>
</dbReference>
<dbReference type="InterPro" id="IPR036390">
    <property type="entry name" value="WH_DNA-bd_sf"/>
</dbReference>
<dbReference type="InterPro" id="IPR030456">
    <property type="entry name" value="TF_fork_head_CS_2"/>
</dbReference>
<dbReference type="PANTHER" id="PTHR13962">
    <property type="entry name" value="FORKHEAD BOX PROTEIN N3-LIKE PROTEIN-RELATED"/>
    <property type="match status" value="1"/>
</dbReference>
<feature type="compositionally biased region" description="Polar residues" evidence="7">
    <location>
        <begin position="75"/>
        <end position="92"/>
    </location>
</feature>
<feature type="domain" description="Fork-head" evidence="8">
    <location>
        <begin position="189"/>
        <end position="265"/>
    </location>
</feature>
<evidence type="ECO:0000259" key="8">
    <source>
        <dbReference type="PROSITE" id="PS50039"/>
    </source>
</evidence>
<dbReference type="PROSITE" id="PS00658">
    <property type="entry name" value="FORK_HEAD_2"/>
    <property type="match status" value="1"/>
</dbReference>
<dbReference type="Gene3D" id="1.10.10.10">
    <property type="entry name" value="Winged helix-like DNA-binding domain superfamily/Winged helix DNA-binding domain"/>
    <property type="match status" value="1"/>
</dbReference>
<reference evidence="10" key="1">
    <citation type="submission" date="2017-02" db="UniProtKB">
        <authorList>
            <consortium name="WormBaseParasite"/>
        </authorList>
    </citation>
    <scope>IDENTIFICATION</scope>
</reference>
<keyword evidence="2" id="KW-0805">Transcription regulation</keyword>
<organism evidence="9 10">
    <name type="scientific">Strongyloides papillosus</name>
    <name type="common">Intestinal threadworm</name>
    <dbReference type="NCBI Taxonomy" id="174720"/>
    <lineage>
        <taxon>Eukaryota</taxon>
        <taxon>Metazoa</taxon>
        <taxon>Ecdysozoa</taxon>
        <taxon>Nematoda</taxon>
        <taxon>Chromadorea</taxon>
        <taxon>Rhabditida</taxon>
        <taxon>Tylenchina</taxon>
        <taxon>Panagrolaimomorpha</taxon>
        <taxon>Strongyloidoidea</taxon>
        <taxon>Strongyloididae</taxon>
        <taxon>Strongyloides</taxon>
    </lineage>
</organism>
<evidence type="ECO:0000256" key="1">
    <source>
        <dbReference type="ARBA" id="ARBA00004123"/>
    </source>
</evidence>
<feature type="compositionally biased region" description="Polar residues" evidence="7">
    <location>
        <begin position="537"/>
        <end position="553"/>
    </location>
</feature>
<keyword evidence="9" id="KW-1185">Reference proteome</keyword>
<feature type="region of interest" description="Disordered" evidence="7">
    <location>
        <begin position="12"/>
        <end position="92"/>
    </location>
</feature>
<dbReference type="InterPro" id="IPR036388">
    <property type="entry name" value="WH-like_DNA-bd_sf"/>
</dbReference>
<keyword evidence="4" id="KW-0804">Transcription</keyword>
<dbReference type="GO" id="GO:0005634">
    <property type="term" value="C:nucleus"/>
    <property type="evidence" value="ECO:0007669"/>
    <property type="project" value="UniProtKB-SubCell"/>
</dbReference>
<dbReference type="AlphaFoldDB" id="A0A0N5CHG8"/>
<sequence>MTTYVCKNQFQVSNSSSTPPLFSTSTSPSIYGNGFSPKMEQQKGSRDREFLSTPDSAISVNDTSTFSPKHEYDPFSQSNETLPSNNTSSNVFYQQQPTSYNYTEYHGNVSAASHLNINATKEYLQNVIGSSAPDPYSLPHPPLTSNPLVQLESFTREALSNVTPFPKSTIPVSVDYQYANDKPTSVFIKPPCSYPCLIAIALHNAVTNRLNVSELYEFIQYYFPFFQRAPEGWKNSVRHNLSTNGWFNKVDEGRSGYAGRRSFLWGFTSPEIKEKAVNDVKKQVVKKYKDMCESIRCSSLLEPLLNGERSFYPNSCHQSPFMGYNSNGLSSFVKRDADYHYNRDFTSYHSQPTYTTTSPITMTGSLKGPRKRRTSRLATSESVDDALLHYNGDSTSPYQPNIKKQFDGNRSYQSFTDNLTNQLINNDFPNYMFRYNFPFAENDSQRQFSLYRPPLQMYTSPISSDTSGSYNMPKSPTVSSNGGNEFYSNGYTAMGSGNNYSSEGTDNGYKRDEGDSTSNVSLTSDGTSSSTVSSNDQGEQASNEQGKDNNSQWRPAPPSPPPSSPSSTLQQSYGSLERPPTRDESLIDDVLNEFFLPT</sequence>
<evidence type="ECO:0000313" key="9">
    <source>
        <dbReference type="Proteomes" id="UP000046392"/>
    </source>
</evidence>
<feature type="compositionally biased region" description="Pro residues" evidence="7">
    <location>
        <begin position="555"/>
        <end position="564"/>
    </location>
</feature>
<dbReference type="PANTHER" id="PTHR13962:SF17">
    <property type="entry name" value="FORKHEAD BOX PROTEIN N4"/>
    <property type="match status" value="1"/>
</dbReference>
<dbReference type="PRINTS" id="PR00053">
    <property type="entry name" value="FORKHEAD"/>
</dbReference>
<dbReference type="PROSITE" id="PS50039">
    <property type="entry name" value="FORK_HEAD_3"/>
    <property type="match status" value="1"/>
</dbReference>
<dbReference type="SUPFAM" id="SSF46785">
    <property type="entry name" value="Winged helix' DNA-binding domain"/>
    <property type="match status" value="1"/>
</dbReference>
<keyword evidence="5 6" id="KW-0539">Nucleus</keyword>
<evidence type="ECO:0000256" key="4">
    <source>
        <dbReference type="ARBA" id="ARBA00023163"/>
    </source>
</evidence>
<keyword evidence="3 6" id="KW-0238">DNA-binding</keyword>
<feature type="region of interest" description="Disordered" evidence="7">
    <location>
        <begin position="356"/>
        <end position="383"/>
    </location>
</feature>
<protein>
    <submittedName>
        <fullName evidence="10">Fork-head domain-containing protein</fullName>
    </submittedName>
</protein>
<dbReference type="STRING" id="174720.A0A0N5CHG8"/>
<evidence type="ECO:0000256" key="5">
    <source>
        <dbReference type="ARBA" id="ARBA00023242"/>
    </source>
</evidence>
<accession>A0A0N5CHG8</accession>
<feature type="compositionally biased region" description="Polar residues" evidence="7">
    <location>
        <begin position="53"/>
        <end position="67"/>
    </location>
</feature>
<feature type="region of interest" description="Disordered" evidence="7">
    <location>
        <begin position="498"/>
        <end position="585"/>
    </location>
</feature>
<dbReference type="InterPro" id="IPR001766">
    <property type="entry name" value="Fork_head_dom"/>
</dbReference>
<dbReference type="SMART" id="SM00339">
    <property type="entry name" value="FH"/>
    <property type="match status" value="1"/>
</dbReference>
<feature type="region of interest" description="Disordered" evidence="7">
    <location>
        <begin position="462"/>
        <end position="483"/>
    </location>
</feature>
<dbReference type="Proteomes" id="UP000046392">
    <property type="component" value="Unplaced"/>
</dbReference>
<feature type="compositionally biased region" description="Low complexity" evidence="7">
    <location>
        <begin position="518"/>
        <end position="536"/>
    </location>
</feature>
<feature type="compositionally biased region" description="Low complexity" evidence="7">
    <location>
        <begin position="13"/>
        <end position="29"/>
    </location>
</feature>
<dbReference type="GO" id="GO:0003700">
    <property type="term" value="F:DNA-binding transcription factor activity"/>
    <property type="evidence" value="ECO:0007669"/>
    <property type="project" value="InterPro"/>
</dbReference>
<dbReference type="WBParaSite" id="SPAL_0001728500.1">
    <property type="protein sequence ID" value="SPAL_0001728500.1"/>
    <property type="gene ID" value="SPAL_0001728500"/>
</dbReference>
<feature type="DNA-binding region" description="Fork-head" evidence="6">
    <location>
        <begin position="189"/>
        <end position="265"/>
    </location>
</feature>
<evidence type="ECO:0000313" key="10">
    <source>
        <dbReference type="WBParaSite" id="SPAL_0001728500.1"/>
    </source>
</evidence>
<comment type="subcellular location">
    <subcellularLocation>
        <location evidence="1 6">Nucleus</location>
    </subcellularLocation>
</comment>
<evidence type="ECO:0000256" key="6">
    <source>
        <dbReference type="PROSITE-ProRule" id="PRU00089"/>
    </source>
</evidence>
<evidence type="ECO:0000256" key="7">
    <source>
        <dbReference type="SAM" id="MobiDB-lite"/>
    </source>
</evidence>
<evidence type="ECO:0000256" key="2">
    <source>
        <dbReference type="ARBA" id="ARBA00023015"/>
    </source>
</evidence>
<dbReference type="GO" id="GO:0000987">
    <property type="term" value="F:cis-regulatory region sequence-specific DNA binding"/>
    <property type="evidence" value="ECO:0007669"/>
    <property type="project" value="TreeGrafter"/>
</dbReference>
<feature type="compositionally biased region" description="Basic and acidic residues" evidence="7">
    <location>
        <begin position="40"/>
        <end position="50"/>
    </location>
</feature>
<dbReference type="InterPro" id="IPR047119">
    <property type="entry name" value="FOXN2/3-like"/>
</dbReference>
<evidence type="ECO:0000256" key="3">
    <source>
        <dbReference type="ARBA" id="ARBA00023125"/>
    </source>
</evidence>
<name>A0A0N5CHG8_STREA</name>
<proteinExistence type="predicted"/>
<dbReference type="CDD" id="cd20036">
    <property type="entry name" value="FH_FOXR"/>
    <property type="match status" value="1"/>
</dbReference>